<dbReference type="InterPro" id="IPR016162">
    <property type="entry name" value="Ald_DH_N"/>
</dbReference>
<feature type="domain" description="Aldehyde dehydrogenase" evidence="2">
    <location>
        <begin position="214"/>
        <end position="346"/>
    </location>
</feature>
<evidence type="ECO:0000313" key="4">
    <source>
        <dbReference type="EMBL" id="MDV6314101.1"/>
    </source>
</evidence>
<reference evidence="4 5" key="1">
    <citation type="submission" date="2023-10" db="EMBL/GenBank/DDBJ databases">
        <title>Development of a sustainable strategy for remediation of hydrocarbon-contaminated territories based on the waste exchange concept.</title>
        <authorList>
            <person name="Krivoruchko A."/>
        </authorList>
    </citation>
    <scope>NUCLEOTIDE SEQUENCE</scope>
    <source>
        <strain evidence="3 5">IEGM 1266</strain>
        <strain evidence="4">IEGM 1279</strain>
    </source>
</reference>
<dbReference type="Pfam" id="PF00171">
    <property type="entry name" value="Aldedh"/>
    <property type="match status" value="1"/>
</dbReference>
<dbReference type="RefSeq" id="WP_238064121.1">
    <property type="nucleotide sequence ID" value="NZ_CP091855.1"/>
</dbReference>
<name>A0AAE4UA32_9ACTN</name>
<organism evidence="4 6">
    <name type="scientific">Gordonia amicalis</name>
    <dbReference type="NCBI Taxonomy" id="89053"/>
    <lineage>
        <taxon>Bacteria</taxon>
        <taxon>Bacillati</taxon>
        <taxon>Actinomycetota</taxon>
        <taxon>Actinomycetes</taxon>
        <taxon>Mycobacteriales</taxon>
        <taxon>Gordoniaceae</taxon>
        <taxon>Gordonia</taxon>
    </lineage>
</organism>
<dbReference type="InterPro" id="IPR015590">
    <property type="entry name" value="Aldehyde_DH_dom"/>
</dbReference>
<dbReference type="EMBL" id="JAWLKH010000027">
    <property type="protein sequence ID" value="MDV6314101.1"/>
    <property type="molecule type" value="Genomic_DNA"/>
</dbReference>
<dbReference type="SUPFAM" id="SSF53720">
    <property type="entry name" value="ALDH-like"/>
    <property type="match status" value="1"/>
</dbReference>
<dbReference type="Proteomes" id="UP001185779">
    <property type="component" value="Unassembled WGS sequence"/>
</dbReference>
<evidence type="ECO:0000313" key="6">
    <source>
        <dbReference type="Proteomes" id="UP001185922"/>
    </source>
</evidence>
<dbReference type="Gene3D" id="3.40.605.10">
    <property type="entry name" value="Aldehyde Dehydrogenase, Chain A, domain 1"/>
    <property type="match status" value="1"/>
</dbReference>
<gene>
    <name evidence="3" type="ORF">R3P94_18165</name>
    <name evidence="4" type="ORF">R3Q15_19825</name>
</gene>
<evidence type="ECO:0000256" key="1">
    <source>
        <dbReference type="ARBA" id="ARBA00023002"/>
    </source>
</evidence>
<dbReference type="AlphaFoldDB" id="A0AAE4UA32"/>
<evidence type="ECO:0000259" key="2">
    <source>
        <dbReference type="Pfam" id="PF00171"/>
    </source>
</evidence>
<proteinExistence type="predicted"/>
<dbReference type="Proteomes" id="UP001185922">
    <property type="component" value="Unassembled WGS sequence"/>
</dbReference>
<dbReference type="Gene3D" id="3.40.309.10">
    <property type="entry name" value="Aldehyde Dehydrogenase, Chain A, domain 2"/>
    <property type="match status" value="1"/>
</dbReference>
<sequence>MTAGVSPPAHAELDGMLDELAQGVATWTAMPLEERADLLLRTRTAVDKVSRRWAEVAIRIKSTPLSVRGEEWLSGPYIIMAGLTRLAKTLRVVAAGGSPVDGIRTGSAPGGRLTFKAMPLGLQEALLFNGLAGEIWMPPGVGFGEVRAGAGLGTLTPGDSGGVGLVLGAGNATLIGPYDVLYELVAYNRASILKLNPTFRDLHGIYFEAFAPLIEANVMRIVNGDIETGEYLTSHPGISHVHITGSRAAHDAIVWGPGEEGERRRAEGTPLLTKPITSELGGVSPMIVVPGKWSDADIRYQAEHVVTQRIHNAGHNCIAGQSLILSSSWPQRSQFLDAIRSLLDKIPPRAPWYPGSDRKMSLAEQEYPHAEHHGGRLLVQVDDSTSDAMYTTEFFSLVLGHTELPGTGAAFLRDAVHFANTRLDGQLGASVIIAPRDRKDLGPRLEESLAELHYGAIGVNCWAAFAFLSPTLSWGAYPGNTLDDVGSGIGVVHNGLLIPNPERSVVYGSFRPFPRSWLGGESTIAPASPVYVTSKSNNSASEALTHYAARPGWSRIPQVFRSILFP</sequence>
<dbReference type="GeneID" id="77170604"/>
<keyword evidence="5" id="KW-1185">Reference proteome</keyword>
<evidence type="ECO:0000313" key="5">
    <source>
        <dbReference type="Proteomes" id="UP001185779"/>
    </source>
</evidence>
<comment type="caution">
    <text evidence="4">The sequence shown here is derived from an EMBL/GenBank/DDBJ whole genome shotgun (WGS) entry which is preliminary data.</text>
</comment>
<dbReference type="InterPro" id="IPR016163">
    <property type="entry name" value="Ald_DH_C"/>
</dbReference>
<dbReference type="InterPro" id="IPR016161">
    <property type="entry name" value="Ald_DH/histidinol_DH"/>
</dbReference>
<dbReference type="EMBL" id="JAWLKI010000024">
    <property type="protein sequence ID" value="MDV6309201.1"/>
    <property type="molecule type" value="Genomic_DNA"/>
</dbReference>
<protein>
    <submittedName>
        <fullName evidence="4">Aldehyde dehydrogenase family protein</fullName>
    </submittedName>
</protein>
<keyword evidence="1" id="KW-0560">Oxidoreductase</keyword>
<dbReference type="PANTHER" id="PTHR11699">
    <property type="entry name" value="ALDEHYDE DEHYDROGENASE-RELATED"/>
    <property type="match status" value="1"/>
</dbReference>
<accession>A0AAE4UA32</accession>
<evidence type="ECO:0000313" key="3">
    <source>
        <dbReference type="EMBL" id="MDV6309201.1"/>
    </source>
</evidence>
<dbReference type="GO" id="GO:0016620">
    <property type="term" value="F:oxidoreductase activity, acting on the aldehyde or oxo group of donors, NAD or NADP as acceptor"/>
    <property type="evidence" value="ECO:0007669"/>
    <property type="project" value="InterPro"/>
</dbReference>